<dbReference type="Proteomes" id="UP000193431">
    <property type="component" value="Chromosome"/>
</dbReference>
<evidence type="ECO:0000313" key="3">
    <source>
        <dbReference type="EMBL" id="ARN77011.1"/>
    </source>
</evidence>
<dbReference type="GO" id="GO:0005840">
    <property type="term" value="C:ribosome"/>
    <property type="evidence" value="ECO:0007669"/>
    <property type="project" value="UniProtKB-KW"/>
</dbReference>
<reference evidence="3 4" key="1">
    <citation type="submission" date="2016-11" db="EMBL/GenBank/DDBJ databases">
        <title>Trade-off between light-utilization and light-protection in marine flavobacteria.</title>
        <authorList>
            <person name="Kumagai Y."/>
        </authorList>
    </citation>
    <scope>NUCLEOTIDE SEQUENCE [LARGE SCALE GENOMIC DNA]</scope>
    <source>
        <strain evidence="3 4">JCM 13191</strain>
    </source>
</reference>
<dbReference type="EMBL" id="CP019344">
    <property type="protein sequence ID" value="ARN77011.1"/>
    <property type="molecule type" value="Genomic_DNA"/>
</dbReference>
<sequence>MENNITDQLYVEYNFTVQPTEPWTDVLMSQLGDLHFESFIETEKGCKAYIRKSLDSDNLLEGFELMENDFVDLAFAKADVPPTNWNKEWESNFSPIMVEERCEVRAPFHESRGAEYDIVIEPKMSFGTGHHQTTHMMIQFLLEEDLTGKRVLDMGSGTGVLAILAQMRGAVAIDAIDIDTWCYENAVENVARNKADKVEVILGGAEQLSGRSYNAIIANINLNVLLNDVKAYSDCLESGGVIWFSGFYQENIPTLVDACKEVGLVYDSQKERDNWVALRMVKN</sequence>
<gene>
    <name evidence="3" type="ORF">BST97_02795</name>
</gene>
<dbReference type="AlphaFoldDB" id="A0A1W6MHD2"/>
<dbReference type="InterPro" id="IPR029063">
    <property type="entry name" value="SAM-dependent_MTases_sf"/>
</dbReference>
<keyword evidence="1 3" id="KW-0489">Methyltransferase</keyword>
<dbReference type="SUPFAM" id="SSF53335">
    <property type="entry name" value="S-adenosyl-L-methionine-dependent methyltransferases"/>
    <property type="match status" value="1"/>
</dbReference>
<evidence type="ECO:0000313" key="4">
    <source>
        <dbReference type="Proteomes" id="UP000193431"/>
    </source>
</evidence>
<dbReference type="RefSeq" id="WP_085765811.1">
    <property type="nucleotide sequence ID" value="NZ_CP019344.1"/>
</dbReference>
<keyword evidence="4" id="KW-1185">Reference proteome</keyword>
<evidence type="ECO:0000256" key="2">
    <source>
        <dbReference type="ARBA" id="ARBA00022679"/>
    </source>
</evidence>
<dbReference type="InterPro" id="IPR050078">
    <property type="entry name" value="Ribosomal_L11_MeTrfase_PrmA"/>
</dbReference>
<proteinExistence type="predicted"/>
<dbReference type="Pfam" id="PF06325">
    <property type="entry name" value="PrmA"/>
    <property type="match status" value="1"/>
</dbReference>
<dbReference type="GO" id="GO:0032259">
    <property type="term" value="P:methylation"/>
    <property type="evidence" value="ECO:0007669"/>
    <property type="project" value="UniProtKB-KW"/>
</dbReference>
<dbReference type="PANTHER" id="PTHR43648">
    <property type="entry name" value="ELECTRON TRANSFER FLAVOPROTEIN BETA SUBUNIT LYSINE METHYLTRANSFERASE"/>
    <property type="match status" value="1"/>
</dbReference>
<dbReference type="GO" id="GO:0008276">
    <property type="term" value="F:protein methyltransferase activity"/>
    <property type="evidence" value="ECO:0007669"/>
    <property type="project" value="TreeGrafter"/>
</dbReference>
<dbReference type="NCBIfam" id="NF001785">
    <property type="entry name" value="PRK00517.2-2"/>
    <property type="match status" value="1"/>
</dbReference>
<keyword evidence="2 3" id="KW-0808">Transferase</keyword>
<name>A0A1W6MHD2_9FLAO</name>
<accession>A0A1W6MHD2</accession>
<dbReference type="Gene3D" id="3.40.50.150">
    <property type="entry name" value="Vaccinia Virus protein VP39"/>
    <property type="match status" value="1"/>
</dbReference>
<dbReference type="CDD" id="cd02440">
    <property type="entry name" value="AdoMet_MTases"/>
    <property type="match status" value="1"/>
</dbReference>
<evidence type="ECO:0000256" key="1">
    <source>
        <dbReference type="ARBA" id="ARBA00022603"/>
    </source>
</evidence>
<organism evidence="3 4">
    <name type="scientific">Nonlabens spongiae</name>
    <dbReference type="NCBI Taxonomy" id="331648"/>
    <lineage>
        <taxon>Bacteria</taxon>
        <taxon>Pseudomonadati</taxon>
        <taxon>Bacteroidota</taxon>
        <taxon>Flavobacteriia</taxon>
        <taxon>Flavobacteriales</taxon>
        <taxon>Flavobacteriaceae</taxon>
        <taxon>Nonlabens</taxon>
    </lineage>
</organism>
<keyword evidence="3" id="KW-0687">Ribonucleoprotein</keyword>
<dbReference type="STRING" id="331648.BST97_02795"/>
<dbReference type="PANTHER" id="PTHR43648:SF1">
    <property type="entry name" value="ELECTRON TRANSFER FLAVOPROTEIN BETA SUBUNIT LYSINE METHYLTRANSFERASE"/>
    <property type="match status" value="1"/>
</dbReference>
<keyword evidence="3" id="KW-0689">Ribosomal protein</keyword>
<protein>
    <submittedName>
        <fullName evidence="3">Ribosomal protein L11 methyltransferase</fullName>
    </submittedName>
</protein>
<dbReference type="OrthoDB" id="9785995at2"/>